<keyword evidence="3" id="KW-1185">Reference proteome</keyword>
<dbReference type="EMBL" id="CABFNQ020000740">
    <property type="protein sequence ID" value="CAH0029675.1"/>
    <property type="molecule type" value="Genomic_DNA"/>
</dbReference>
<dbReference type="AlphaFoldDB" id="A0A9N9VSG9"/>
<evidence type="ECO:0000256" key="1">
    <source>
        <dbReference type="SAM" id="Coils"/>
    </source>
</evidence>
<keyword evidence="1" id="KW-0175">Coiled coil</keyword>
<feature type="coiled-coil region" evidence="1">
    <location>
        <begin position="16"/>
        <end position="50"/>
    </location>
</feature>
<evidence type="ECO:0000313" key="3">
    <source>
        <dbReference type="Proteomes" id="UP000696573"/>
    </source>
</evidence>
<name>A0A9N9VSG9_9HYPO</name>
<dbReference type="Proteomes" id="UP000696573">
    <property type="component" value="Unassembled WGS sequence"/>
</dbReference>
<comment type="caution">
    <text evidence="2">The sequence shown here is derived from an EMBL/GenBank/DDBJ whole genome shotgun (WGS) entry which is preliminary data.</text>
</comment>
<reference evidence="2" key="1">
    <citation type="submission" date="2021-10" db="EMBL/GenBank/DDBJ databases">
        <authorList>
            <person name="Piombo E."/>
        </authorList>
    </citation>
    <scope>NUCLEOTIDE SEQUENCE</scope>
</reference>
<sequence length="143" mass="16369">MDGDENSAVQGDIEFHQVVKDQLNAIKIDITRLENELSEHDKRAVGTEQTSCRYMINELSVHDKRAVGIWRADIQTDVQFTRKEQADSATDLHDLLSKITERSLSSRNPPLMLAMAEETARLILVFNHRTALTVYWIMAMENL</sequence>
<gene>
    <name evidence="2" type="ORF">CRHIZ90672A_00003174</name>
</gene>
<accession>A0A9N9VSG9</accession>
<protein>
    <submittedName>
        <fullName evidence="2">Uncharacterized protein</fullName>
    </submittedName>
</protein>
<dbReference type="OrthoDB" id="10404590at2759"/>
<proteinExistence type="predicted"/>
<evidence type="ECO:0000313" key="2">
    <source>
        <dbReference type="EMBL" id="CAH0029675.1"/>
    </source>
</evidence>
<organism evidence="2 3">
    <name type="scientific">Clonostachys rhizophaga</name>
    <dbReference type="NCBI Taxonomy" id="160324"/>
    <lineage>
        <taxon>Eukaryota</taxon>
        <taxon>Fungi</taxon>
        <taxon>Dikarya</taxon>
        <taxon>Ascomycota</taxon>
        <taxon>Pezizomycotina</taxon>
        <taxon>Sordariomycetes</taxon>
        <taxon>Hypocreomycetidae</taxon>
        <taxon>Hypocreales</taxon>
        <taxon>Bionectriaceae</taxon>
        <taxon>Clonostachys</taxon>
    </lineage>
</organism>